<keyword evidence="2" id="KW-1185">Reference proteome</keyword>
<dbReference type="EMBL" id="JAUEPU010000007">
    <property type="protein sequence ID" value="KAK0501069.1"/>
    <property type="molecule type" value="Genomic_DNA"/>
</dbReference>
<dbReference type="Proteomes" id="UP001175228">
    <property type="component" value="Unassembled WGS sequence"/>
</dbReference>
<name>A0AA39QF04_9AGAR</name>
<sequence>MLMTTEQFAWLLTVQGEYAAAKITNSVDDVFPRIVARWFARFPIEEEDNDDFFEGQPGLVDQMKRLMVEKIRGTLEAASRT</sequence>
<evidence type="ECO:0000313" key="1">
    <source>
        <dbReference type="EMBL" id="KAK0501069.1"/>
    </source>
</evidence>
<protein>
    <submittedName>
        <fullName evidence="1">Uncharacterized protein</fullName>
    </submittedName>
</protein>
<organism evidence="1 2">
    <name type="scientific">Armillaria luteobubalina</name>
    <dbReference type="NCBI Taxonomy" id="153913"/>
    <lineage>
        <taxon>Eukaryota</taxon>
        <taxon>Fungi</taxon>
        <taxon>Dikarya</taxon>
        <taxon>Basidiomycota</taxon>
        <taxon>Agaricomycotina</taxon>
        <taxon>Agaricomycetes</taxon>
        <taxon>Agaricomycetidae</taxon>
        <taxon>Agaricales</taxon>
        <taxon>Marasmiineae</taxon>
        <taxon>Physalacriaceae</taxon>
        <taxon>Armillaria</taxon>
    </lineage>
</organism>
<evidence type="ECO:0000313" key="2">
    <source>
        <dbReference type="Proteomes" id="UP001175228"/>
    </source>
</evidence>
<dbReference type="AlphaFoldDB" id="A0AA39QF04"/>
<reference evidence="1" key="1">
    <citation type="submission" date="2023-06" db="EMBL/GenBank/DDBJ databases">
        <authorList>
            <consortium name="Lawrence Berkeley National Laboratory"/>
            <person name="Ahrendt S."/>
            <person name="Sahu N."/>
            <person name="Indic B."/>
            <person name="Wong-Bajracharya J."/>
            <person name="Merenyi Z."/>
            <person name="Ke H.-M."/>
            <person name="Monk M."/>
            <person name="Kocsube S."/>
            <person name="Drula E."/>
            <person name="Lipzen A."/>
            <person name="Balint B."/>
            <person name="Henrissat B."/>
            <person name="Andreopoulos B."/>
            <person name="Martin F.M."/>
            <person name="Harder C.B."/>
            <person name="Rigling D."/>
            <person name="Ford K.L."/>
            <person name="Foster G.D."/>
            <person name="Pangilinan J."/>
            <person name="Papanicolaou A."/>
            <person name="Barry K."/>
            <person name="LaButti K."/>
            <person name="Viragh M."/>
            <person name="Koriabine M."/>
            <person name="Yan M."/>
            <person name="Riley R."/>
            <person name="Champramary S."/>
            <person name="Plett K.L."/>
            <person name="Tsai I.J."/>
            <person name="Slot J."/>
            <person name="Sipos G."/>
            <person name="Plett J."/>
            <person name="Nagy L.G."/>
            <person name="Grigoriev I.V."/>
        </authorList>
    </citation>
    <scope>NUCLEOTIDE SEQUENCE</scope>
    <source>
        <strain evidence="1">HWK02</strain>
    </source>
</reference>
<gene>
    <name evidence="1" type="ORF">EDD18DRAFT_1348525</name>
</gene>
<accession>A0AA39QF04</accession>
<comment type="caution">
    <text evidence="1">The sequence shown here is derived from an EMBL/GenBank/DDBJ whole genome shotgun (WGS) entry which is preliminary data.</text>
</comment>
<proteinExistence type="predicted"/>